<evidence type="ECO:0000256" key="3">
    <source>
        <dbReference type="ARBA" id="ARBA00023002"/>
    </source>
</evidence>
<reference evidence="6" key="1">
    <citation type="journal article" date="2023" name="Mol. Phylogenet. Evol.">
        <title>Genome-scale phylogeny and comparative genomics of the fungal order Sordariales.</title>
        <authorList>
            <person name="Hensen N."/>
            <person name="Bonometti L."/>
            <person name="Westerberg I."/>
            <person name="Brannstrom I.O."/>
            <person name="Guillou S."/>
            <person name="Cros-Aarteil S."/>
            <person name="Calhoun S."/>
            <person name="Haridas S."/>
            <person name="Kuo A."/>
            <person name="Mondo S."/>
            <person name="Pangilinan J."/>
            <person name="Riley R."/>
            <person name="LaButti K."/>
            <person name="Andreopoulos B."/>
            <person name="Lipzen A."/>
            <person name="Chen C."/>
            <person name="Yan M."/>
            <person name="Daum C."/>
            <person name="Ng V."/>
            <person name="Clum A."/>
            <person name="Steindorff A."/>
            <person name="Ohm R.A."/>
            <person name="Martin F."/>
            <person name="Silar P."/>
            <person name="Natvig D.O."/>
            <person name="Lalanne C."/>
            <person name="Gautier V."/>
            <person name="Ament-Velasquez S.L."/>
            <person name="Kruys A."/>
            <person name="Hutchinson M.I."/>
            <person name="Powell A.J."/>
            <person name="Barry K."/>
            <person name="Miller A.N."/>
            <person name="Grigoriev I.V."/>
            <person name="Debuchy R."/>
            <person name="Gladieux P."/>
            <person name="Hiltunen Thoren M."/>
            <person name="Johannesson H."/>
        </authorList>
    </citation>
    <scope>NUCLEOTIDE SEQUENCE</scope>
    <source>
        <strain evidence="6">CBS 141.50</strain>
    </source>
</reference>
<dbReference type="GeneID" id="87818478"/>
<dbReference type="InterPro" id="IPR036188">
    <property type="entry name" value="FAD/NAD-bd_sf"/>
</dbReference>
<gene>
    <name evidence="6" type="ORF">C8A04DRAFT_31748</name>
</gene>
<dbReference type="GO" id="GO:0016491">
    <property type="term" value="F:oxidoreductase activity"/>
    <property type="evidence" value="ECO:0007669"/>
    <property type="project" value="UniProtKB-KW"/>
</dbReference>
<dbReference type="InterPro" id="IPR002938">
    <property type="entry name" value="FAD-bd"/>
</dbReference>
<name>A0AAN6UX14_9PEZI</name>
<dbReference type="Gene3D" id="3.50.50.60">
    <property type="entry name" value="FAD/NAD(P)-binding domain"/>
    <property type="match status" value="2"/>
</dbReference>
<dbReference type="Gene3D" id="3.30.9.10">
    <property type="entry name" value="D-Amino Acid Oxidase, subunit A, domain 2"/>
    <property type="match status" value="1"/>
</dbReference>
<dbReference type="PANTHER" id="PTHR46865:SF2">
    <property type="entry name" value="MONOOXYGENASE"/>
    <property type="match status" value="1"/>
</dbReference>
<keyword evidence="3" id="KW-0560">Oxidoreductase</keyword>
<feature type="region of interest" description="Disordered" evidence="4">
    <location>
        <begin position="259"/>
        <end position="290"/>
    </location>
</feature>
<dbReference type="Pfam" id="PF01494">
    <property type="entry name" value="FAD_binding_3"/>
    <property type="match status" value="1"/>
</dbReference>
<feature type="compositionally biased region" description="Low complexity" evidence="4">
    <location>
        <begin position="259"/>
        <end position="272"/>
    </location>
</feature>
<reference evidence="6" key="2">
    <citation type="submission" date="2023-05" db="EMBL/GenBank/DDBJ databases">
        <authorList>
            <consortium name="Lawrence Berkeley National Laboratory"/>
            <person name="Steindorff A."/>
            <person name="Hensen N."/>
            <person name="Bonometti L."/>
            <person name="Westerberg I."/>
            <person name="Brannstrom I.O."/>
            <person name="Guillou S."/>
            <person name="Cros-Aarteil S."/>
            <person name="Calhoun S."/>
            <person name="Haridas S."/>
            <person name="Kuo A."/>
            <person name="Mondo S."/>
            <person name="Pangilinan J."/>
            <person name="Riley R."/>
            <person name="Labutti K."/>
            <person name="Andreopoulos B."/>
            <person name="Lipzen A."/>
            <person name="Chen C."/>
            <person name="Yanf M."/>
            <person name="Daum C."/>
            <person name="Ng V."/>
            <person name="Clum A."/>
            <person name="Ohm R."/>
            <person name="Martin F."/>
            <person name="Silar P."/>
            <person name="Natvig D."/>
            <person name="Lalanne C."/>
            <person name="Gautier V."/>
            <person name="Ament-Velasquez S.L."/>
            <person name="Kruys A."/>
            <person name="Hutchinson M.I."/>
            <person name="Powell A.J."/>
            <person name="Barry K."/>
            <person name="Miller A.N."/>
            <person name="Grigoriev I.V."/>
            <person name="Debuchy R."/>
            <person name="Gladieux P."/>
            <person name="Thoren M.H."/>
            <person name="Johannesson H."/>
        </authorList>
    </citation>
    <scope>NUCLEOTIDE SEQUENCE</scope>
    <source>
        <strain evidence="6">CBS 141.50</strain>
    </source>
</reference>
<keyword evidence="2" id="KW-0274">FAD</keyword>
<dbReference type="Proteomes" id="UP001302676">
    <property type="component" value="Unassembled WGS sequence"/>
</dbReference>
<dbReference type="RefSeq" id="XP_062634143.1">
    <property type="nucleotide sequence ID" value="XM_062781865.1"/>
</dbReference>
<organism evidence="6 7">
    <name type="scientific">Dichotomopilus funicola</name>
    <dbReference type="NCBI Taxonomy" id="1934379"/>
    <lineage>
        <taxon>Eukaryota</taxon>
        <taxon>Fungi</taxon>
        <taxon>Dikarya</taxon>
        <taxon>Ascomycota</taxon>
        <taxon>Pezizomycotina</taxon>
        <taxon>Sordariomycetes</taxon>
        <taxon>Sordariomycetidae</taxon>
        <taxon>Sordariales</taxon>
        <taxon>Chaetomiaceae</taxon>
        <taxon>Dichotomopilus</taxon>
    </lineage>
</organism>
<evidence type="ECO:0000313" key="6">
    <source>
        <dbReference type="EMBL" id="KAK4140772.1"/>
    </source>
</evidence>
<feature type="domain" description="FAD-binding" evidence="5">
    <location>
        <begin position="5"/>
        <end position="176"/>
    </location>
</feature>
<comment type="caution">
    <text evidence="6">The sequence shown here is derived from an EMBL/GenBank/DDBJ whole genome shotgun (WGS) entry which is preliminary data.</text>
</comment>
<sequence length="505" mass="54855">MAQLRVLIVGASIAGPAAAYWFAKGGARVTIIERFPQLRTNGQNVDIRTIGVTVMCKMPGLEEAVRAKRLSLSGISFVDTHDRPFATFRATGDPDQQSLVSEYEILRGDLSRILYDMTRTHENVQYVFGEQVAAFDYHSGPDGPVTVTFANNTLPPTEFDLVVAADGATSRTRALALSCSVREHARPTGLWAAYFTLTKDLIKESEMGHAYNAPGGLFIAAGQHPSQPGCSQVTIIRNTGSDAGNPNDPGSLAAFRSATATATTTTKTTPKTETNHPQDDKNLTLTTQPEDNTAPLRAFIAHSIANKGWYTNTIASALLNSSSPGHGHESSSSSEHEHSSEHGQGQEQPQIRDFYTTEISQIHLPTLFHNYRIALLGDAGYAPGPTGAGTSLALAGAYFLAGEVFSHLSKSDRNNGSENHDLSAALKRYDEVMKPLVKELRQIPFGLRGMMAPRTGWGLRVRNWVMGWVCWVGVVGWVQGWIARGAFGRRGEEGAREYQWDGPVE</sequence>
<dbReference type="EMBL" id="MU853624">
    <property type="protein sequence ID" value="KAK4140772.1"/>
    <property type="molecule type" value="Genomic_DNA"/>
</dbReference>
<evidence type="ECO:0000313" key="7">
    <source>
        <dbReference type="Proteomes" id="UP001302676"/>
    </source>
</evidence>
<dbReference type="InterPro" id="IPR051704">
    <property type="entry name" value="FAD_aromatic-hydroxylase"/>
</dbReference>
<evidence type="ECO:0000256" key="2">
    <source>
        <dbReference type="ARBA" id="ARBA00022827"/>
    </source>
</evidence>
<protein>
    <submittedName>
        <fullName evidence="6">Oxidoreductase</fullName>
    </submittedName>
</protein>
<keyword evidence="1" id="KW-0285">Flavoprotein</keyword>
<keyword evidence="7" id="KW-1185">Reference proteome</keyword>
<accession>A0AAN6UX14</accession>
<evidence type="ECO:0000256" key="4">
    <source>
        <dbReference type="SAM" id="MobiDB-lite"/>
    </source>
</evidence>
<dbReference type="Gene3D" id="3.30.9.30">
    <property type="match status" value="1"/>
</dbReference>
<proteinExistence type="predicted"/>
<feature type="compositionally biased region" description="Basic and acidic residues" evidence="4">
    <location>
        <begin position="326"/>
        <end position="341"/>
    </location>
</feature>
<dbReference type="PANTHER" id="PTHR46865">
    <property type="entry name" value="OXIDOREDUCTASE-RELATED"/>
    <property type="match status" value="1"/>
</dbReference>
<dbReference type="AlphaFoldDB" id="A0AAN6UX14"/>
<evidence type="ECO:0000259" key="5">
    <source>
        <dbReference type="Pfam" id="PF01494"/>
    </source>
</evidence>
<evidence type="ECO:0000256" key="1">
    <source>
        <dbReference type="ARBA" id="ARBA00022630"/>
    </source>
</evidence>
<dbReference type="SUPFAM" id="SSF51905">
    <property type="entry name" value="FAD/NAD(P)-binding domain"/>
    <property type="match status" value="1"/>
</dbReference>
<feature type="compositionally biased region" description="Basic and acidic residues" evidence="4">
    <location>
        <begin position="273"/>
        <end position="282"/>
    </location>
</feature>
<feature type="region of interest" description="Disordered" evidence="4">
    <location>
        <begin position="320"/>
        <end position="348"/>
    </location>
</feature>
<dbReference type="GO" id="GO:0071949">
    <property type="term" value="F:FAD binding"/>
    <property type="evidence" value="ECO:0007669"/>
    <property type="project" value="InterPro"/>
</dbReference>